<dbReference type="Proteomes" id="UP001189429">
    <property type="component" value="Unassembled WGS sequence"/>
</dbReference>
<name>A0ABN9TUA6_9DINO</name>
<evidence type="ECO:0000313" key="2">
    <source>
        <dbReference type="EMBL" id="CAK0849818.1"/>
    </source>
</evidence>
<evidence type="ECO:0000313" key="3">
    <source>
        <dbReference type="Proteomes" id="UP001189429"/>
    </source>
</evidence>
<feature type="compositionally biased region" description="Acidic residues" evidence="1">
    <location>
        <begin position="625"/>
        <end position="634"/>
    </location>
</feature>
<keyword evidence="3" id="KW-1185">Reference proteome</keyword>
<organism evidence="2 3">
    <name type="scientific">Prorocentrum cordatum</name>
    <dbReference type="NCBI Taxonomy" id="2364126"/>
    <lineage>
        <taxon>Eukaryota</taxon>
        <taxon>Sar</taxon>
        <taxon>Alveolata</taxon>
        <taxon>Dinophyceae</taxon>
        <taxon>Prorocentrales</taxon>
        <taxon>Prorocentraceae</taxon>
        <taxon>Prorocentrum</taxon>
    </lineage>
</organism>
<reference evidence="2" key="1">
    <citation type="submission" date="2023-10" db="EMBL/GenBank/DDBJ databases">
        <authorList>
            <person name="Chen Y."/>
            <person name="Shah S."/>
            <person name="Dougan E. K."/>
            <person name="Thang M."/>
            <person name="Chan C."/>
        </authorList>
    </citation>
    <scope>NUCLEOTIDE SEQUENCE [LARGE SCALE GENOMIC DNA]</scope>
</reference>
<protein>
    <submittedName>
        <fullName evidence="2">Uncharacterized protein</fullName>
    </submittedName>
</protein>
<evidence type="ECO:0000256" key="1">
    <source>
        <dbReference type="SAM" id="MobiDB-lite"/>
    </source>
</evidence>
<feature type="compositionally biased region" description="Low complexity" evidence="1">
    <location>
        <begin position="543"/>
        <end position="559"/>
    </location>
</feature>
<dbReference type="EMBL" id="CAUYUJ010015094">
    <property type="protein sequence ID" value="CAK0849818.1"/>
    <property type="molecule type" value="Genomic_DNA"/>
</dbReference>
<sequence length="718" mass="77445">GLARVEAESDGIHVGADLGFALGASDISDTFHRFRIDRGLSGYFCTRCATAQEVGLVGATIGGLAAAPDRRPAPACAALPTGFTWSLYFCREGGGGGAAMGAAPELERAHRMSDRGPVTALRPSAPLAEGVGAQRTYVDNLGALGFDSGGVSSSLAAAAARFGAAGLKTHETDIQKGRGETLGRVLDGRSLTTRLTAKRYWRVRQGIARALGCRALPGWGWEIVLGHCTYCAMRNQDLLPVFNAIYKFIAAHYHQGAPLRPSARAELVAFRGLMPLLRGDWAPPWRPLVCLSDASEHGFAVSASLFDRAAVKKIGNAIAMTSSGEFKEFAELGQHDVIAPQTEWGSDRSFKEMAAEIFSGPRWTEVVARGWHNTSEDMLVDESRALLKAMGMQCSLSPREGEHVVVMSDALPAVLCSERRRARNFVVLACIRRAVALGLCLDKRLHARWVPSELSQSDEGSRLYDPSYDPSKTLVNSWEASKDDDKTPVNHRLPQHAHEQDSAHHKSMHYRRHVDTESNPHSKFGNYESKSEHVSIDPNSNLATASSRGGSAPAAAALERLAKRSRVLSPTPGSPPAETRAPVRRGRTLPAPSDRGRQRPALPPPASKAARPGGELQPRGGGSSDESDATTQLEDEVEARRMAGLTLLERSAVRQGTETRYQVELQAFISAAGEQSLVVDSEVDGALARYMNELYGSGNNSHRGDVLLSALLHFQPQY</sequence>
<accession>A0ABN9TUA6</accession>
<comment type="caution">
    <text evidence="2">The sequence shown here is derived from an EMBL/GenBank/DDBJ whole genome shotgun (WGS) entry which is preliminary data.</text>
</comment>
<feature type="region of interest" description="Disordered" evidence="1">
    <location>
        <begin position="479"/>
        <end position="634"/>
    </location>
</feature>
<proteinExistence type="predicted"/>
<gene>
    <name evidence="2" type="ORF">PCOR1329_LOCUS42414</name>
</gene>
<feature type="non-terminal residue" evidence="2">
    <location>
        <position position="1"/>
    </location>
</feature>